<dbReference type="CDD" id="cd03256">
    <property type="entry name" value="ABC_PhnC_transporter"/>
    <property type="match status" value="1"/>
</dbReference>
<dbReference type="AlphaFoldDB" id="A0A382SFP7"/>
<evidence type="ECO:0000256" key="7">
    <source>
        <dbReference type="SAM" id="MobiDB-lite"/>
    </source>
</evidence>
<dbReference type="InterPro" id="IPR027417">
    <property type="entry name" value="P-loop_NTPase"/>
</dbReference>
<evidence type="ECO:0000256" key="1">
    <source>
        <dbReference type="ARBA" id="ARBA00022448"/>
    </source>
</evidence>
<dbReference type="NCBIfam" id="TIGR02315">
    <property type="entry name" value="ABC_phnC"/>
    <property type="match status" value="1"/>
</dbReference>
<dbReference type="InterPro" id="IPR017871">
    <property type="entry name" value="ABC_transporter-like_CS"/>
</dbReference>
<dbReference type="GO" id="GO:0016020">
    <property type="term" value="C:membrane"/>
    <property type="evidence" value="ECO:0007669"/>
    <property type="project" value="InterPro"/>
</dbReference>
<dbReference type="PANTHER" id="PTHR43166:SF6">
    <property type="entry name" value="PHOSPHONATES IMPORT ATP-BINDING PROTEIN PHNC"/>
    <property type="match status" value="1"/>
</dbReference>
<keyword evidence="3" id="KW-0547">Nucleotide-binding</keyword>
<dbReference type="SUPFAM" id="SSF52540">
    <property type="entry name" value="P-loop containing nucleoside triphosphate hydrolases"/>
    <property type="match status" value="1"/>
</dbReference>
<keyword evidence="1" id="KW-0813">Transport</keyword>
<dbReference type="InterPro" id="IPR012693">
    <property type="entry name" value="ABC_transpr_PhnC"/>
</dbReference>
<dbReference type="Pfam" id="PF00005">
    <property type="entry name" value="ABC_tran"/>
    <property type="match status" value="1"/>
</dbReference>
<dbReference type="EMBL" id="UINC01128558">
    <property type="protein sequence ID" value="SVD08382.1"/>
    <property type="molecule type" value="Genomic_DNA"/>
</dbReference>
<organism evidence="9">
    <name type="scientific">marine metagenome</name>
    <dbReference type="NCBI Taxonomy" id="408172"/>
    <lineage>
        <taxon>unclassified sequences</taxon>
        <taxon>metagenomes</taxon>
        <taxon>ecological metagenomes</taxon>
    </lineage>
</organism>
<keyword evidence="4" id="KW-0067">ATP-binding</keyword>
<dbReference type="InterPro" id="IPR003439">
    <property type="entry name" value="ABC_transporter-like_ATP-bd"/>
</dbReference>
<evidence type="ECO:0000256" key="4">
    <source>
        <dbReference type="ARBA" id="ARBA00022840"/>
    </source>
</evidence>
<dbReference type="PROSITE" id="PS50893">
    <property type="entry name" value="ABC_TRANSPORTER_2"/>
    <property type="match status" value="1"/>
</dbReference>
<evidence type="ECO:0000313" key="9">
    <source>
        <dbReference type="EMBL" id="SVD08382.1"/>
    </source>
</evidence>
<evidence type="ECO:0000256" key="5">
    <source>
        <dbReference type="ARBA" id="ARBA00022967"/>
    </source>
</evidence>
<dbReference type="GO" id="GO:0005524">
    <property type="term" value="F:ATP binding"/>
    <property type="evidence" value="ECO:0007669"/>
    <property type="project" value="UniProtKB-KW"/>
</dbReference>
<dbReference type="SMART" id="SM00382">
    <property type="entry name" value="AAA"/>
    <property type="match status" value="1"/>
</dbReference>
<dbReference type="PROSITE" id="PS00211">
    <property type="entry name" value="ABC_TRANSPORTER_1"/>
    <property type="match status" value="1"/>
</dbReference>
<dbReference type="InterPro" id="IPR003593">
    <property type="entry name" value="AAA+_ATPase"/>
</dbReference>
<dbReference type="GO" id="GO:0016887">
    <property type="term" value="F:ATP hydrolysis activity"/>
    <property type="evidence" value="ECO:0007669"/>
    <property type="project" value="InterPro"/>
</dbReference>
<proteinExistence type="predicted"/>
<dbReference type="PANTHER" id="PTHR43166">
    <property type="entry name" value="AMINO ACID IMPORT ATP-BINDING PROTEIN"/>
    <property type="match status" value="1"/>
</dbReference>
<keyword evidence="5" id="KW-1278">Translocase</keyword>
<keyword evidence="6" id="KW-0472">Membrane</keyword>
<feature type="domain" description="ABC transporter" evidence="8">
    <location>
        <begin position="1"/>
        <end position="244"/>
    </location>
</feature>
<sequence>MRISNIRKEFGSVLAVNGVSFTVEKPEFIGIIGRSGAGKSTLLRIINRLIDSTDGELEFEGTDVGSLRGRAKRNWQSNCAMIFQQFNLVPRLDAITNVMLGRLNQLSFLRSFFRIFPEKDIADALKNLERLDIADKTLTRVEHLSGGQQQRVAIARALMQNPKLILADEPIASLDPVSAEIVMNSLREIHEKDQLSVICNLHTLEAARRYCDRVIGMLNGSVVFDGPVDQLTESVVRKIYDAEQLDESLTTVSLNQPEELNKETDSSESSQLTSL</sequence>
<evidence type="ECO:0000259" key="8">
    <source>
        <dbReference type="PROSITE" id="PS50893"/>
    </source>
</evidence>
<name>A0A382SFP7_9ZZZZ</name>
<dbReference type="GO" id="GO:0015416">
    <property type="term" value="F:ABC-type phosphonate transporter activity"/>
    <property type="evidence" value="ECO:0007669"/>
    <property type="project" value="InterPro"/>
</dbReference>
<evidence type="ECO:0000256" key="6">
    <source>
        <dbReference type="ARBA" id="ARBA00023136"/>
    </source>
</evidence>
<gene>
    <name evidence="9" type="ORF">METZ01_LOCUS361236</name>
</gene>
<feature type="region of interest" description="Disordered" evidence="7">
    <location>
        <begin position="255"/>
        <end position="275"/>
    </location>
</feature>
<reference evidence="9" key="1">
    <citation type="submission" date="2018-05" db="EMBL/GenBank/DDBJ databases">
        <authorList>
            <person name="Lanie J.A."/>
            <person name="Ng W.-L."/>
            <person name="Kazmierczak K.M."/>
            <person name="Andrzejewski T.M."/>
            <person name="Davidsen T.M."/>
            <person name="Wayne K.J."/>
            <person name="Tettelin H."/>
            <person name="Glass J.I."/>
            <person name="Rusch D."/>
            <person name="Podicherti R."/>
            <person name="Tsui H.-C.T."/>
            <person name="Winkler M.E."/>
        </authorList>
    </citation>
    <scope>NUCLEOTIDE SEQUENCE</scope>
</reference>
<dbReference type="Gene3D" id="3.40.50.300">
    <property type="entry name" value="P-loop containing nucleotide triphosphate hydrolases"/>
    <property type="match status" value="1"/>
</dbReference>
<keyword evidence="2" id="KW-1003">Cell membrane</keyword>
<dbReference type="InterPro" id="IPR050086">
    <property type="entry name" value="MetN_ABC_transporter-like"/>
</dbReference>
<protein>
    <recommendedName>
        <fullName evidence="8">ABC transporter domain-containing protein</fullName>
    </recommendedName>
</protein>
<evidence type="ECO:0000256" key="3">
    <source>
        <dbReference type="ARBA" id="ARBA00022741"/>
    </source>
</evidence>
<evidence type="ECO:0000256" key="2">
    <source>
        <dbReference type="ARBA" id="ARBA00022475"/>
    </source>
</evidence>
<accession>A0A382SFP7</accession>